<reference evidence="2" key="2">
    <citation type="submission" date="2020-09" db="EMBL/GenBank/DDBJ databases">
        <authorList>
            <person name="Sun Q."/>
            <person name="Ohkuma M."/>
        </authorList>
    </citation>
    <scope>NUCLEOTIDE SEQUENCE</scope>
    <source>
        <strain evidence="2">JCM 4477</strain>
    </source>
</reference>
<evidence type="ECO:0000313" key="2">
    <source>
        <dbReference type="EMBL" id="GHF08262.1"/>
    </source>
</evidence>
<evidence type="ECO:0000313" key="3">
    <source>
        <dbReference type="Proteomes" id="UP000630718"/>
    </source>
</evidence>
<feature type="compositionally biased region" description="Low complexity" evidence="1">
    <location>
        <begin position="183"/>
        <end position="196"/>
    </location>
</feature>
<gene>
    <name evidence="2" type="ORF">GCM10018772_36680</name>
</gene>
<feature type="compositionally biased region" description="Basic and acidic residues" evidence="1">
    <location>
        <begin position="227"/>
        <end position="251"/>
    </location>
</feature>
<feature type="compositionally biased region" description="Basic and acidic residues" evidence="1">
    <location>
        <begin position="290"/>
        <end position="299"/>
    </location>
</feature>
<protein>
    <submittedName>
        <fullName evidence="2">Uncharacterized protein</fullName>
    </submittedName>
</protein>
<organism evidence="2 3">
    <name type="scientific">Streptomyces fumanus</name>
    <dbReference type="NCBI Taxonomy" id="67302"/>
    <lineage>
        <taxon>Bacteria</taxon>
        <taxon>Bacillati</taxon>
        <taxon>Actinomycetota</taxon>
        <taxon>Actinomycetes</taxon>
        <taxon>Kitasatosporales</taxon>
        <taxon>Streptomycetaceae</taxon>
        <taxon>Streptomyces</taxon>
    </lineage>
</organism>
<dbReference type="Proteomes" id="UP000630718">
    <property type="component" value="Unassembled WGS sequence"/>
</dbReference>
<comment type="caution">
    <text evidence="2">The sequence shown here is derived from an EMBL/GenBank/DDBJ whole genome shotgun (WGS) entry which is preliminary data.</text>
</comment>
<feature type="region of interest" description="Disordered" evidence="1">
    <location>
        <begin position="224"/>
        <end position="251"/>
    </location>
</feature>
<keyword evidence="3" id="KW-1185">Reference proteome</keyword>
<feature type="region of interest" description="Disordered" evidence="1">
    <location>
        <begin position="178"/>
        <end position="209"/>
    </location>
</feature>
<feature type="region of interest" description="Disordered" evidence="1">
    <location>
        <begin position="386"/>
        <end position="405"/>
    </location>
</feature>
<proteinExistence type="predicted"/>
<accession>A0A919E371</accession>
<feature type="compositionally biased region" description="Gly residues" evidence="1">
    <location>
        <begin position="200"/>
        <end position="209"/>
    </location>
</feature>
<feature type="region of interest" description="Disordered" evidence="1">
    <location>
        <begin position="1"/>
        <end position="25"/>
    </location>
</feature>
<name>A0A919E371_9ACTN</name>
<evidence type="ECO:0000256" key="1">
    <source>
        <dbReference type="SAM" id="MobiDB-lite"/>
    </source>
</evidence>
<feature type="region of interest" description="Disordered" evidence="1">
    <location>
        <begin position="281"/>
        <end position="334"/>
    </location>
</feature>
<sequence length="578" mass="57702">MVGAADRAEPGGTVQEPVPGDLAGGRARDALDLVQLLGDLEVREPLAAQGERLRRVEAAGGGDDEGDRHLAEDVVRLAGHGGVGDAGDLAQHLLHLAGVDVLPGADDEFLEPSGDGQVAGAVADREVAGVEPAVAQRLGGGVGLLVVAGHDVRAAHPHLALGAVGHVEAGTVVDDPQREARHGQAAGAFDAGAGRPVDGDGAGGLGGAVGVDEGRVEGLLGRAAQRGAEDGAAHQPDPHRGRGETRGPRGADEIAVERGNTGDDRGPVLAPQVEYVVGGVAVGDAGGGPDGRHGQHADDVGQAVEQRQRPQHPVLGGEAERGDVGGGDRPQAVALGGEDALGAAGGAGGEEHPGDVVEPLVVAGRGAGIGGGELFVGEAPGREGSVTVHHDHGQRAGSGGQPAHRGHMGGVGDDDAAAADGEQVLQLRGGQVRVDRDADAAGADDREVALHHLDPVAEEHRHPVAGQQAEAGQMSGEAAGTGLQTGVADGAPGVEVGGPVAEAPALFGEEFVDRADQLGTQHAVSILPFAEVRVPLRRLRPGPASPAPGAGDPLNDPLNSPYLWPAGPSPGRAAERRW</sequence>
<reference evidence="2" key="1">
    <citation type="journal article" date="2014" name="Int. J. Syst. Evol. Microbiol.">
        <title>Complete genome sequence of Corynebacterium casei LMG S-19264T (=DSM 44701T), isolated from a smear-ripened cheese.</title>
        <authorList>
            <consortium name="US DOE Joint Genome Institute (JGI-PGF)"/>
            <person name="Walter F."/>
            <person name="Albersmeier A."/>
            <person name="Kalinowski J."/>
            <person name="Ruckert C."/>
        </authorList>
    </citation>
    <scope>NUCLEOTIDE SEQUENCE</scope>
    <source>
        <strain evidence="2">JCM 4477</strain>
    </source>
</reference>
<feature type="region of interest" description="Disordered" evidence="1">
    <location>
        <begin position="540"/>
        <end position="578"/>
    </location>
</feature>
<dbReference type="AlphaFoldDB" id="A0A919E371"/>
<dbReference type="EMBL" id="BNBI01000007">
    <property type="protein sequence ID" value="GHF08262.1"/>
    <property type="molecule type" value="Genomic_DNA"/>
</dbReference>
<dbReference type="AntiFam" id="ANF00178">
    <property type="entry name" value="Shadow ORF (opposite dhbF)"/>
</dbReference>